<keyword evidence="1" id="KW-0472">Membrane</keyword>
<dbReference type="Proteomes" id="UP001054945">
    <property type="component" value="Unassembled WGS sequence"/>
</dbReference>
<comment type="caution">
    <text evidence="2">The sequence shown here is derived from an EMBL/GenBank/DDBJ whole genome shotgun (WGS) entry which is preliminary data.</text>
</comment>
<keyword evidence="3" id="KW-1185">Reference proteome</keyword>
<proteinExistence type="predicted"/>
<evidence type="ECO:0000256" key="1">
    <source>
        <dbReference type="SAM" id="Phobius"/>
    </source>
</evidence>
<dbReference type="AlphaFoldDB" id="A0AAV4UV94"/>
<sequence length="184" mass="20834">MSFFMTVSTTNININIFITSTTMMSTIMSFSRMMSFFMTILATNSNINNNDVNNHVIFNNEAIGNIVTLQCCQQCRDNVDNVVNNNLVDFVLSTPLQEEGVYHLALSIISDALIKGQTWMTRSVAEEVIVTISLLLERTTPTSEICDFFCWHCRENPRSTVVTKLISARLLSRGYSSTTWYINT</sequence>
<organism evidence="2 3">
    <name type="scientific">Caerostris extrusa</name>
    <name type="common">Bark spider</name>
    <name type="synonym">Caerostris bankana</name>
    <dbReference type="NCBI Taxonomy" id="172846"/>
    <lineage>
        <taxon>Eukaryota</taxon>
        <taxon>Metazoa</taxon>
        <taxon>Ecdysozoa</taxon>
        <taxon>Arthropoda</taxon>
        <taxon>Chelicerata</taxon>
        <taxon>Arachnida</taxon>
        <taxon>Araneae</taxon>
        <taxon>Araneomorphae</taxon>
        <taxon>Entelegynae</taxon>
        <taxon>Araneoidea</taxon>
        <taxon>Araneidae</taxon>
        <taxon>Caerostris</taxon>
    </lineage>
</organism>
<keyword evidence="1" id="KW-1133">Transmembrane helix</keyword>
<keyword evidence="1" id="KW-0812">Transmembrane</keyword>
<protein>
    <submittedName>
        <fullName evidence="2">C-Maf-inducing protein</fullName>
    </submittedName>
</protein>
<reference evidence="2 3" key="1">
    <citation type="submission" date="2021-06" db="EMBL/GenBank/DDBJ databases">
        <title>Caerostris extrusa draft genome.</title>
        <authorList>
            <person name="Kono N."/>
            <person name="Arakawa K."/>
        </authorList>
    </citation>
    <scope>NUCLEOTIDE SEQUENCE [LARGE SCALE GENOMIC DNA]</scope>
</reference>
<evidence type="ECO:0000313" key="2">
    <source>
        <dbReference type="EMBL" id="GIY61752.1"/>
    </source>
</evidence>
<gene>
    <name evidence="2" type="primary">CMIP</name>
    <name evidence="2" type="ORF">CEXT_674291</name>
</gene>
<evidence type="ECO:0000313" key="3">
    <source>
        <dbReference type="Proteomes" id="UP001054945"/>
    </source>
</evidence>
<accession>A0AAV4UV94</accession>
<dbReference type="EMBL" id="BPLR01013510">
    <property type="protein sequence ID" value="GIY61752.1"/>
    <property type="molecule type" value="Genomic_DNA"/>
</dbReference>
<feature type="transmembrane region" description="Helical" evidence="1">
    <location>
        <begin position="12"/>
        <end position="30"/>
    </location>
</feature>
<name>A0AAV4UV94_CAEEX</name>